<dbReference type="Proteomes" id="UP001345219">
    <property type="component" value="Chromosome 5"/>
</dbReference>
<protein>
    <recommendedName>
        <fullName evidence="7">Epidermal patterning factor-like protein</fullName>
    </recommendedName>
</protein>
<dbReference type="PANTHER" id="PTHR33109:SF60">
    <property type="entry name" value="EPIDERMAL PATTERNING FACTOR-LIKE PROTEIN 8"/>
    <property type="match status" value="1"/>
</dbReference>
<proteinExistence type="inferred from homology"/>
<keyword evidence="4 7" id="KW-0964">Secreted</keyword>
<dbReference type="PANTHER" id="PTHR33109">
    <property type="entry name" value="EPIDERMAL PATTERNING FACTOR-LIKE PROTEIN 4"/>
    <property type="match status" value="1"/>
</dbReference>
<evidence type="ECO:0000256" key="7">
    <source>
        <dbReference type="RuleBase" id="RU367102"/>
    </source>
</evidence>
<accession>A0AAN7KBV3</accession>
<feature type="signal peptide" evidence="7">
    <location>
        <begin position="1"/>
        <end position="28"/>
    </location>
</feature>
<organism evidence="8 9">
    <name type="scientific">Trapa incisa</name>
    <dbReference type="NCBI Taxonomy" id="236973"/>
    <lineage>
        <taxon>Eukaryota</taxon>
        <taxon>Viridiplantae</taxon>
        <taxon>Streptophyta</taxon>
        <taxon>Embryophyta</taxon>
        <taxon>Tracheophyta</taxon>
        <taxon>Spermatophyta</taxon>
        <taxon>Magnoliopsida</taxon>
        <taxon>eudicotyledons</taxon>
        <taxon>Gunneridae</taxon>
        <taxon>Pentapetalae</taxon>
        <taxon>rosids</taxon>
        <taxon>malvids</taxon>
        <taxon>Myrtales</taxon>
        <taxon>Lythraceae</taxon>
        <taxon>Trapa</taxon>
    </lineage>
</organism>
<comment type="caution">
    <text evidence="8">The sequence shown here is derived from an EMBL/GenBank/DDBJ whole genome shotgun (WGS) entry which is preliminary data.</text>
</comment>
<reference evidence="8 9" key="1">
    <citation type="journal article" date="2023" name="Hortic Res">
        <title>Pangenome of water caltrop reveals structural variations and asymmetric subgenome divergence after allopolyploidization.</title>
        <authorList>
            <person name="Zhang X."/>
            <person name="Chen Y."/>
            <person name="Wang L."/>
            <person name="Yuan Y."/>
            <person name="Fang M."/>
            <person name="Shi L."/>
            <person name="Lu R."/>
            <person name="Comes H.P."/>
            <person name="Ma Y."/>
            <person name="Chen Y."/>
            <person name="Huang G."/>
            <person name="Zhou Y."/>
            <person name="Zheng Z."/>
            <person name="Qiu Y."/>
        </authorList>
    </citation>
    <scope>NUCLEOTIDE SEQUENCE [LARGE SCALE GENOMIC DNA]</scope>
    <source>
        <tissue evidence="8">Roots</tissue>
    </source>
</reference>
<dbReference type="GO" id="GO:0010052">
    <property type="term" value="P:guard cell differentiation"/>
    <property type="evidence" value="ECO:0007669"/>
    <property type="project" value="UniProtKB-UniRule"/>
</dbReference>
<evidence type="ECO:0000256" key="4">
    <source>
        <dbReference type="ARBA" id="ARBA00022525"/>
    </source>
</evidence>
<dbReference type="EMBL" id="JAXIOK010000010">
    <property type="protein sequence ID" value="KAK4761032.1"/>
    <property type="molecule type" value="Genomic_DNA"/>
</dbReference>
<evidence type="ECO:0000256" key="6">
    <source>
        <dbReference type="ARBA" id="ARBA00023157"/>
    </source>
</evidence>
<name>A0AAN7KBV3_9MYRT</name>
<comment type="subcellular location">
    <subcellularLocation>
        <location evidence="1 7">Secreted</location>
    </subcellularLocation>
</comment>
<dbReference type="GO" id="GO:0005576">
    <property type="term" value="C:extracellular region"/>
    <property type="evidence" value="ECO:0007669"/>
    <property type="project" value="UniProtKB-SubCell"/>
</dbReference>
<keyword evidence="5 7" id="KW-0732">Signal</keyword>
<evidence type="ECO:0000256" key="2">
    <source>
        <dbReference type="ARBA" id="ARBA00008127"/>
    </source>
</evidence>
<evidence type="ECO:0000256" key="3">
    <source>
        <dbReference type="ARBA" id="ARBA00022473"/>
    </source>
</evidence>
<evidence type="ECO:0000256" key="5">
    <source>
        <dbReference type="ARBA" id="ARBA00022729"/>
    </source>
</evidence>
<comment type="function">
    <text evidence="7">Controls stomatal patterning.</text>
</comment>
<keyword evidence="9" id="KW-1185">Reference proteome</keyword>
<evidence type="ECO:0000313" key="9">
    <source>
        <dbReference type="Proteomes" id="UP001345219"/>
    </source>
</evidence>
<gene>
    <name evidence="8" type="ORF">SAY87_005925</name>
</gene>
<feature type="chain" id="PRO_5042666093" description="Epidermal patterning factor-like protein" evidence="7">
    <location>
        <begin position="29"/>
        <end position="133"/>
    </location>
</feature>
<keyword evidence="6" id="KW-1015">Disulfide bond</keyword>
<dbReference type="Pfam" id="PF17181">
    <property type="entry name" value="EPF"/>
    <property type="match status" value="1"/>
</dbReference>
<sequence>MGGLLNLNIRVALVILSVILSLPSSSDGSLLLSISKDGDLKSLGQRKMAMGSRPPNCINKCSSCRPCVPTLVATGRHGTSSLGKDGGNSSGVFTAGQRIGGREEEDDQRYYLLTWRCRCRDKIYDPVNHVDGF</sequence>
<dbReference type="AlphaFoldDB" id="A0AAN7KBV3"/>
<keyword evidence="3 7" id="KW-0217">Developmental protein</keyword>
<dbReference type="InterPro" id="IPR039455">
    <property type="entry name" value="EPFL"/>
</dbReference>
<evidence type="ECO:0000313" key="8">
    <source>
        <dbReference type="EMBL" id="KAK4761032.1"/>
    </source>
</evidence>
<evidence type="ECO:0000256" key="1">
    <source>
        <dbReference type="ARBA" id="ARBA00004613"/>
    </source>
</evidence>
<comment type="similarity">
    <text evidence="2 7">Belongs to the plant cysteine rich small secretory peptide family. Epidermal patterning factor subfamily.</text>
</comment>